<sequence>MAAQLTKEERLDRLVRKTRQRVENIAPETRLLKHMPSSKLGVLVREAGYERGSRRLLEELSDRLREAGVDFSPELSDDANTPETTIHFFDAKRPVQGLQPARELFEEESQLQHFLWKNKHFLSQATKHLRLTDREKVLAPGSRPDLIAVDTKSKELVGIELKAGTPDEGIVAQAAKYMDALKTAAEAQGHKGARLMIITGQPNEQLAEQVQVHAEKVGVRCEWLLYRVRFELKKA</sequence>
<proteinExistence type="predicted"/>
<dbReference type="Gene3D" id="3.40.1350.10">
    <property type="match status" value="1"/>
</dbReference>
<reference evidence="1 2" key="1">
    <citation type="journal article" date="2019" name="Emerg. Microbes Infect.">
        <title>Comprehensive subspecies identification of 175 nontuberculous mycobacteria species based on 7547 genomic profiles.</title>
        <authorList>
            <person name="Matsumoto Y."/>
            <person name="Kinjo T."/>
            <person name="Motooka D."/>
            <person name="Nabeya D."/>
            <person name="Jung N."/>
            <person name="Uechi K."/>
            <person name="Horii T."/>
            <person name="Iida T."/>
            <person name="Fujita J."/>
            <person name="Nakamura S."/>
        </authorList>
    </citation>
    <scope>NUCLEOTIDE SEQUENCE [LARGE SCALE GENOMIC DNA]</scope>
    <source>
        <strain evidence="1 2">JCM 17423</strain>
    </source>
</reference>
<dbReference type="Proteomes" id="UP000466607">
    <property type="component" value="Chromosome"/>
</dbReference>
<dbReference type="EMBL" id="AP022586">
    <property type="protein sequence ID" value="BBY17712.1"/>
    <property type="molecule type" value="Genomic_DNA"/>
</dbReference>
<dbReference type="InterPro" id="IPR011856">
    <property type="entry name" value="tRNA_endonuc-like_dom_sf"/>
</dbReference>
<name>A0AAD1MVS9_9MYCO</name>
<organism evidence="1 2">
    <name type="scientific">Mycolicibacterium litorale</name>
    <dbReference type="NCBI Taxonomy" id="758802"/>
    <lineage>
        <taxon>Bacteria</taxon>
        <taxon>Bacillati</taxon>
        <taxon>Actinomycetota</taxon>
        <taxon>Actinomycetes</taxon>
        <taxon>Mycobacteriales</taxon>
        <taxon>Mycobacteriaceae</taxon>
        <taxon>Mycolicibacterium</taxon>
    </lineage>
</organism>
<evidence type="ECO:0000313" key="2">
    <source>
        <dbReference type="Proteomes" id="UP000466607"/>
    </source>
</evidence>
<evidence type="ECO:0008006" key="3">
    <source>
        <dbReference type="Google" id="ProtNLM"/>
    </source>
</evidence>
<evidence type="ECO:0000313" key="1">
    <source>
        <dbReference type="EMBL" id="BBY17712.1"/>
    </source>
</evidence>
<protein>
    <recommendedName>
        <fullName evidence="3">DUF91 domain-containing protein</fullName>
    </recommendedName>
</protein>
<dbReference type="AlphaFoldDB" id="A0AAD1MVS9"/>
<gene>
    <name evidence="1" type="ORF">MLIT_33040</name>
</gene>
<dbReference type="GO" id="GO:0003676">
    <property type="term" value="F:nucleic acid binding"/>
    <property type="evidence" value="ECO:0007669"/>
    <property type="project" value="InterPro"/>
</dbReference>
<keyword evidence="2" id="KW-1185">Reference proteome</keyword>
<dbReference type="RefSeq" id="WP_134054567.1">
    <property type="nucleotide sequence ID" value="NZ_AP022586.1"/>
</dbReference>
<accession>A0AAD1MVS9</accession>